<dbReference type="OrthoDB" id="47007at2759"/>
<evidence type="ECO:0000313" key="5">
    <source>
        <dbReference type="Proteomes" id="UP001147747"/>
    </source>
</evidence>
<dbReference type="PRINTS" id="PR00081">
    <property type="entry name" value="GDHRDH"/>
</dbReference>
<keyword evidence="2" id="KW-0560">Oxidoreductase</keyword>
<name>A0A9W9VMF0_9EURO</name>
<dbReference type="RefSeq" id="XP_056483614.1">
    <property type="nucleotide sequence ID" value="XM_056632994.1"/>
</dbReference>
<organism evidence="4 5">
    <name type="scientific">Penicillium cosmopolitanum</name>
    <dbReference type="NCBI Taxonomy" id="1131564"/>
    <lineage>
        <taxon>Eukaryota</taxon>
        <taxon>Fungi</taxon>
        <taxon>Dikarya</taxon>
        <taxon>Ascomycota</taxon>
        <taxon>Pezizomycotina</taxon>
        <taxon>Eurotiomycetes</taxon>
        <taxon>Eurotiomycetidae</taxon>
        <taxon>Eurotiales</taxon>
        <taxon>Aspergillaceae</taxon>
        <taxon>Penicillium</taxon>
    </lineage>
</organism>
<dbReference type="InterPro" id="IPR002347">
    <property type="entry name" value="SDR_fam"/>
</dbReference>
<gene>
    <name evidence="4" type="ORF">N7509_008357</name>
</gene>
<comment type="similarity">
    <text evidence="1">Belongs to the short-chain dehydrogenases/reductases (SDR) family.</text>
</comment>
<dbReference type="Proteomes" id="UP001147747">
    <property type="component" value="Unassembled WGS sequence"/>
</dbReference>
<dbReference type="PANTHER" id="PTHR43639">
    <property type="entry name" value="OXIDOREDUCTASE, SHORT-CHAIN DEHYDROGENASE/REDUCTASE FAMILY (AFU_ORTHOLOGUE AFUA_5G02870)"/>
    <property type="match status" value="1"/>
</dbReference>
<comment type="caution">
    <text evidence="4">The sequence shown here is derived from an EMBL/GenBank/DDBJ whole genome shotgun (WGS) entry which is preliminary data.</text>
</comment>
<dbReference type="GO" id="GO:0016491">
    <property type="term" value="F:oxidoreductase activity"/>
    <property type="evidence" value="ECO:0007669"/>
    <property type="project" value="UniProtKB-KW"/>
</dbReference>
<evidence type="ECO:0000313" key="4">
    <source>
        <dbReference type="EMBL" id="KAJ5385816.1"/>
    </source>
</evidence>
<evidence type="ECO:0000256" key="3">
    <source>
        <dbReference type="SAM" id="MobiDB-lite"/>
    </source>
</evidence>
<dbReference type="PANTHER" id="PTHR43639:SF1">
    <property type="entry name" value="SHORT-CHAIN DEHYDROGENASE_REDUCTASE FAMILY PROTEIN"/>
    <property type="match status" value="1"/>
</dbReference>
<sequence>MVVTNPNAAQLELAGKVALVTGGSRGIGSGIALELAKKGASVAINYAGNTAAADKMVNEIKALGVHAAAFQANLTKVDAIENLFREVVSHFGQLDIVVSNSGTEKFVSLADTTIDDFNAVFDLNTRAQFFVAKYAYDYIQPGGRVVLMSSIAAGVGVPATPFTPVKRCTVNAIAPAGVKSDMWLSNAWRYAPGCTKDSSIEEIEAALAGGSPLKRCGVPADIGRIVAFLSQSCRRMDQRSNFALQWWCEYLETPPGLVMAGVGENRRERETEGDQGGGGKCIEQTQGRD</sequence>
<dbReference type="EMBL" id="JAPZBU010000009">
    <property type="protein sequence ID" value="KAJ5385816.1"/>
    <property type="molecule type" value="Genomic_DNA"/>
</dbReference>
<reference evidence="4" key="2">
    <citation type="journal article" date="2023" name="IMA Fungus">
        <title>Comparative genomic study of the Penicillium genus elucidates a diverse pangenome and 15 lateral gene transfer events.</title>
        <authorList>
            <person name="Petersen C."/>
            <person name="Sorensen T."/>
            <person name="Nielsen M.R."/>
            <person name="Sondergaard T.E."/>
            <person name="Sorensen J.L."/>
            <person name="Fitzpatrick D.A."/>
            <person name="Frisvad J.C."/>
            <person name="Nielsen K.L."/>
        </authorList>
    </citation>
    <scope>NUCLEOTIDE SEQUENCE</scope>
    <source>
        <strain evidence="4">IBT 29677</strain>
    </source>
</reference>
<dbReference type="Gene3D" id="3.40.50.720">
    <property type="entry name" value="NAD(P)-binding Rossmann-like Domain"/>
    <property type="match status" value="1"/>
</dbReference>
<dbReference type="Pfam" id="PF00106">
    <property type="entry name" value="adh_short"/>
    <property type="match status" value="1"/>
</dbReference>
<evidence type="ECO:0000256" key="2">
    <source>
        <dbReference type="ARBA" id="ARBA00023002"/>
    </source>
</evidence>
<evidence type="ECO:0000256" key="1">
    <source>
        <dbReference type="ARBA" id="ARBA00006484"/>
    </source>
</evidence>
<reference evidence="4" key="1">
    <citation type="submission" date="2022-12" db="EMBL/GenBank/DDBJ databases">
        <authorList>
            <person name="Petersen C."/>
        </authorList>
    </citation>
    <scope>NUCLEOTIDE SEQUENCE</scope>
    <source>
        <strain evidence="4">IBT 29677</strain>
    </source>
</reference>
<proteinExistence type="inferred from homology"/>
<keyword evidence="5" id="KW-1185">Reference proteome</keyword>
<dbReference type="GeneID" id="81371974"/>
<protein>
    <submittedName>
        <fullName evidence="4">Hydroxynaphthalene reductase arp2</fullName>
    </submittedName>
</protein>
<accession>A0A9W9VMF0</accession>
<dbReference type="SUPFAM" id="SSF51735">
    <property type="entry name" value="NAD(P)-binding Rossmann-fold domains"/>
    <property type="match status" value="1"/>
</dbReference>
<dbReference type="AlphaFoldDB" id="A0A9W9VMF0"/>
<feature type="region of interest" description="Disordered" evidence="3">
    <location>
        <begin position="265"/>
        <end position="289"/>
    </location>
</feature>
<dbReference type="InterPro" id="IPR036291">
    <property type="entry name" value="NAD(P)-bd_dom_sf"/>
</dbReference>